<dbReference type="PROSITE" id="PS51318">
    <property type="entry name" value="TAT"/>
    <property type="match status" value="1"/>
</dbReference>
<dbReference type="Proteomes" id="UP000239735">
    <property type="component" value="Unassembled WGS sequence"/>
</dbReference>
<dbReference type="AlphaFoldDB" id="A0A2N9L4K0"/>
<dbReference type="GO" id="GO:0051539">
    <property type="term" value="F:4 iron, 4 sulfur cluster binding"/>
    <property type="evidence" value="ECO:0007669"/>
    <property type="project" value="UniProtKB-KW"/>
</dbReference>
<dbReference type="GO" id="GO:0003824">
    <property type="term" value="F:catalytic activity"/>
    <property type="evidence" value="ECO:0007669"/>
    <property type="project" value="InterPro"/>
</dbReference>
<keyword evidence="5" id="KW-0408">Iron</keyword>
<evidence type="ECO:0000313" key="9">
    <source>
        <dbReference type="Proteomes" id="UP000239735"/>
    </source>
</evidence>
<evidence type="ECO:0000256" key="4">
    <source>
        <dbReference type="ARBA" id="ARBA00022723"/>
    </source>
</evidence>
<dbReference type="EMBL" id="OKRB01000046">
    <property type="protein sequence ID" value="SPE18218.1"/>
    <property type="molecule type" value="Genomic_DNA"/>
</dbReference>
<keyword evidence="6" id="KW-0411">Iron-sulfur</keyword>
<evidence type="ECO:0000256" key="3">
    <source>
        <dbReference type="ARBA" id="ARBA00022691"/>
    </source>
</evidence>
<dbReference type="CDD" id="cd01335">
    <property type="entry name" value="Radical_SAM"/>
    <property type="match status" value="1"/>
</dbReference>
<accession>A0A2N9L4K0</accession>
<name>A0A2N9L4K0_9BACT</name>
<dbReference type="InterPro" id="IPR013785">
    <property type="entry name" value="Aldolase_TIM"/>
</dbReference>
<organism evidence="8 9">
    <name type="scientific">Candidatus Sulfuritelmatomonas gaucii</name>
    <dbReference type="NCBI Taxonomy" id="2043161"/>
    <lineage>
        <taxon>Bacteria</taxon>
        <taxon>Pseudomonadati</taxon>
        <taxon>Acidobacteriota</taxon>
        <taxon>Terriglobia</taxon>
        <taxon>Terriglobales</taxon>
        <taxon>Acidobacteriaceae</taxon>
        <taxon>Candidatus Sulfuritelmatomonas</taxon>
    </lineage>
</organism>
<evidence type="ECO:0000256" key="2">
    <source>
        <dbReference type="ARBA" id="ARBA00022485"/>
    </source>
</evidence>
<dbReference type="InterPro" id="IPR027596">
    <property type="entry name" value="AmmeMemoSam_rS"/>
</dbReference>
<evidence type="ECO:0000256" key="6">
    <source>
        <dbReference type="ARBA" id="ARBA00023014"/>
    </source>
</evidence>
<keyword evidence="2" id="KW-0004">4Fe-4S</keyword>
<comment type="cofactor">
    <cofactor evidence="1">
        <name>[4Fe-4S] cluster</name>
        <dbReference type="ChEBI" id="CHEBI:49883"/>
    </cofactor>
</comment>
<dbReference type="PANTHER" id="PTHR30352">
    <property type="entry name" value="PYRUVATE FORMATE-LYASE-ACTIVATING ENZYME"/>
    <property type="match status" value="1"/>
</dbReference>
<proteinExistence type="predicted"/>
<evidence type="ECO:0000313" key="8">
    <source>
        <dbReference type="EMBL" id="SPE18218.1"/>
    </source>
</evidence>
<dbReference type="SFLD" id="SFLDG01101">
    <property type="entry name" value="Uncharacterised_Radical_SAM_Su"/>
    <property type="match status" value="1"/>
</dbReference>
<feature type="domain" description="Radical SAM core" evidence="7">
    <location>
        <begin position="125"/>
        <end position="350"/>
    </location>
</feature>
<dbReference type="InterPro" id="IPR006311">
    <property type="entry name" value="TAT_signal"/>
</dbReference>
<dbReference type="NCBIfam" id="TIGR04337">
    <property type="entry name" value="AmmeMemoSam_rS"/>
    <property type="match status" value="1"/>
</dbReference>
<dbReference type="InterPro" id="IPR058240">
    <property type="entry name" value="rSAM_sf"/>
</dbReference>
<keyword evidence="3" id="KW-0949">S-adenosyl-L-methionine</keyword>
<dbReference type="GO" id="GO:0046872">
    <property type="term" value="F:metal ion binding"/>
    <property type="evidence" value="ECO:0007669"/>
    <property type="project" value="UniProtKB-KW"/>
</dbReference>
<dbReference type="InterPro" id="IPR007197">
    <property type="entry name" value="rSAM"/>
</dbReference>
<dbReference type="Gene3D" id="3.20.20.70">
    <property type="entry name" value="Aldolase class I"/>
    <property type="match status" value="1"/>
</dbReference>
<evidence type="ECO:0000256" key="1">
    <source>
        <dbReference type="ARBA" id="ARBA00001966"/>
    </source>
</evidence>
<dbReference type="InterPro" id="IPR034457">
    <property type="entry name" value="Organic_radical-activating"/>
</dbReference>
<dbReference type="SFLD" id="SFLDS00029">
    <property type="entry name" value="Radical_SAM"/>
    <property type="match status" value="1"/>
</dbReference>
<gene>
    <name evidence="8" type="ORF">SBA5_140085</name>
</gene>
<evidence type="ECO:0000259" key="7">
    <source>
        <dbReference type="PROSITE" id="PS51918"/>
    </source>
</evidence>
<dbReference type="Pfam" id="PF04055">
    <property type="entry name" value="Radical_SAM"/>
    <property type="match status" value="1"/>
</dbReference>
<dbReference type="PROSITE" id="PS51918">
    <property type="entry name" value="RADICAL_SAM"/>
    <property type="match status" value="1"/>
</dbReference>
<reference evidence="9" key="1">
    <citation type="submission" date="2018-02" db="EMBL/GenBank/DDBJ databases">
        <authorList>
            <person name="Hausmann B."/>
        </authorList>
    </citation>
    <scope>NUCLEOTIDE SEQUENCE [LARGE SCALE GENOMIC DNA]</scope>
    <source>
        <strain evidence="9">Peat soil MAG SbA5</strain>
    </source>
</reference>
<dbReference type="OrthoDB" id="9778883at2"/>
<evidence type="ECO:0000256" key="5">
    <source>
        <dbReference type="ARBA" id="ARBA00023004"/>
    </source>
</evidence>
<sequence length="395" mass="43865">MNSEFTPQENVARVSIDRRSFLMCALASSAALGAGELATPATAAPRATAAATQSDAQFTFEAKFYEKLPNRKIKCKLCPRECIVGDKERGYCGVRENRGGIYYTLVHSRVCAAHIDPVEKKPLFHYLPGTTAFSIATAGCNVNCKFCQNWDISQSRPEEIPAEYIPPHQVAAVARQCNCPTIAYTYSEPVVFAEYLMDTADAGHAAGVRSIVVSNGYMQHDSLEQAYGKMDAVKIDLKAFNDSFYAKVVTGQLKPVLDSLVTLRKMDKWTEIVYLVIPTLNDDDEGFRGLTKWIHTNLGPDVPLHFTQFHPEYLLKNLPITPVPTLERAKAIADAEGLHYVYIGNVPGHPAQNTYCPQCRKMLVERVGFTASQMLIRKDSTCPFCRHPIPGIWHA</sequence>
<keyword evidence="4" id="KW-0479">Metal-binding</keyword>
<protein>
    <recommendedName>
        <fullName evidence="7">Radical SAM core domain-containing protein</fullName>
    </recommendedName>
</protein>
<dbReference type="SUPFAM" id="SSF102114">
    <property type="entry name" value="Radical SAM enzymes"/>
    <property type="match status" value="1"/>
</dbReference>
<dbReference type="PANTHER" id="PTHR30352:SF5">
    <property type="entry name" value="PYRUVATE FORMATE-LYASE 1-ACTIVATING ENZYME"/>
    <property type="match status" value="1"/>
</dbReference>